<dbReference type="InterPro" id="IPR011053">
    <property type="entry name" value="Single_hybrid_motif"/>
</dbReference>
<accession>A0A7S3HQ66</accession>
<dbReference type="SUPFAM" id="SSF51230">
    <property type="entry name" value="Single hybrid motif"/>
    <property type="match status" value="1"/>
</dbReference>
<comment type="function">
    <text evidence="5">The H protein shuttles the methylamine group of glycine from the P protein to the T protein.</text>
</comment>
<dbReference type="PANTHER" id="PTHR11715">
    <property type="entry name" value="GLYCINE CLEAVAGE SYSTEM H PROTEIN"/>
    <property type="match status" value="1"/>
</dbReference>
<comment type="similarity">
    <text evidence="1 5">Belongs to the GcvH family.</text>
</comment>
<evidence type="ECO:0000256" key="3">
    <source>
        <dbReference type="ARBA" id="ARBA00022946"/>
    </source>
</evidence>
<evidence type="ECO:0000256" key="5">
    <source>
        <dbReference type="RuleBase" id="RU364055"/>
    </source>
</evidence>
<keyword evidence="2 4" id="KW-0450">Lipoyl</keyword>
<feature type="domain" description="Lipoyl-binding" evidence="6">
    <location>
        <begin position="53"/>
        <end position="135"/>
    </location>
</feature>
<dbReference type="GO" id="GO:0005960">
    <property type="term" value="C:glycine cleavage complex"/>
    <property type="evidence" value="ECO:0007669"/>
    <property type="project" value="UniProtKB-UniRule"/>
</dbReference>
<reference evidence="7" key="1">
    <citation type="submission" date="2021-01" db="EMBL/GenBank/DDBJ databases">
        <authorList>
            <person name="Corre E."/>
            <person name="Pelletier E."/>
            <person name="Niang G."/>
            <person name="Scheremetjew M."/>
            <person name="Finn R."/>
            <person name="Kale V."/>
            <person name="Holt S."/>
            <person name="Cochrane G."/>
            <person name="Meng A."/>
            <person name="Brown T."/>
            <person name="Cohen L."/>
        </authorList>
    </citation>
    <scope>NUCLEOTIDE SEQUENCE</scope>
    <source>
        <strain evidence="7">CCAP 955/1</strain>
    </source>
</reference>
<comment type="subunit">
    <text evidence="5">The glycine cleavage system is composed of four proteins: P, T, L and H.</text>
</comment>
<dbReference type="InterPro" id="IPR002930">
    <property type="entry name" value="GCV_H"/>
</dbReference>
<dbReference type="PROSITE" id="PS00189">
    <property type="entry name" value="LIPOYL"/>
    <property type="match status" value="1"/>
</dbReference>
<dbReference type="NCBIfam" id="TIGR00527">
    <property type="entry name" value="gcvH"/>
    <property type="match status" value="1"/>
</dbReference>
<dbReference type="InterPro" id="IPR000089">
    <property type="entry name" value="Biotin_lipoyl"/>
</dbReference>
<keyword evidence="3 5" id="KW-0809">Transit peptide</keyword>
<proteinExistence type="inferred from homology"/>
<name>A0A7S3HQ66_9STRA</name>
<dbReference type="PANTHER" id="PTHR11715:SF3">
    <property type="entry name" value="GLYCINE CLEAVAGE SYSTEM H PROTEIN-RELATED"/>
    <property type="match status" value="1"/>
</dbReference>
<dbReference type="CDD" id="cd06848">
    <property type="entry name" value="GCS_H"/>
    <property type="match status" value="1"/>
</dbReference>
<dbReference type="EMBL" id="HBIC01060120">
    <property type="protein sequence ID" value="CAE0301989.1"/>
    <property type="molecule type" value="Transcribed_RNA"/>
</dbReference>
<comment type="cofactor">
    <cofactor evidence="5">
        <name>(R)-lipoate</name>
        <dbReference type="ChEBI" id="CHEBI:83088"/>
    </cofactor>
    <text evidence="5">Binds 1 lipoyl cofactor covalently.</text>
</comment>
<dbReference type="PROSITE" id="PS50968">
    <property type="entry name" value="BIOTINYL_LIPOYL"/>
    <property type="match status" value="1"/>
</dbReference>
<protein>
    <recommendedName>
        <fullName evidence="5">Glycine cleavage system H protein</fullName>
    </recommendedName>
</protein>
<evidence type="ECO:0000259" key="6">
    <source>
        <dbReference type="PROSITE" id="PS50968"/>
    </source>
</evidence>
<dbReference type="InterPro" id="IPR033753">
    <property type="entry name" value="GCV_H/Fam206"/>
</dbReference>
<organism evidence="7">
    <name type="scientific">Spumella elongata</name>
    <dbReference type="NCBI Taxonomy" id="89044"/>
    <lineage>
        <taxon>Eukaryota</taxon>
        <taxon>Sar</taxon>
        <taxon>Stramenopiles</taxon>
        <taxon>Ochrophyta</taxon>
        <taxon>Chrysophyceae</taxon>
        <taxon>Chromulinales</taxon>
        <taxon>Chromulinaceae</taxon>
        <taxon>Spumella</taxon>
    </lineage>
</organism>
<sequence length="161" mass="17377">MAAALLRSAALRRAVAPSMLPAAQSFSRPMGCRLFSDMKFVKTHEWVRSKDGVSILGITDFAQAALGEVVYCDLPEAGAKFKGKDTICTLESVKAVGEVYAPADCEVVEVNEKLADVPATVNSSPEQDGWLIKVKFSGDLSGLMDRAAYDKHVEAEAKEEH</sequence>
<dbReference type="InterPro" id="IPR017453">
    <property type="entry name" value="GCV_H_sub"/>
</dbReference>
<dbReference type="GO" id="GO:0019464">
    <property type="term" value="P:glycine decarboxylation via glycine cleavage system"/>
    <property type="evidence" value="ECO:0007669"/>
    <property type="project" value="UniProtKB-UniRule"/>
</dbReference>
<dbReference type="AlphaFoldDB" id="A0A7S3HQ66"/>
<dbReference type="Pfam" id="PF01597">
    <property type="entry name" value="GCV_H"/>
    <property type="match status" value="1"/>
</dbReference>
<evidence type="ECO:0000256" key="2">
    <source>
        <dbReference type="ARBA" id="ARBA00022823"/>
    </source>
</evidence>
<dbReference type="HAMAP" id="MF_00272">
    <property type="entry name" value="GcvH"/>
    <property type="match status" value="1"/>
</dbReference>
<dbReference type="GO" id="GO:0005739">
    <property type="term" value="C:mitochondrion"/>
    <property type="evidence" value="ECO:0007669"/>
    <property type="project" value="UniProtKB-SubCell"/>
</dbReference>
<comment type="subcellular location">
    <subcellularLocation>
        <location evidence="5">Mitochondrion</location>
    </subcellularLocation>
</comment>
<dbReference type="InterPro" id="IPR003016">
    <property type="entry name" value="2-oxoA_DH_lipoyl-BS"/>
</dbReference>
<dbReference type="GO" id="GO:0009249">
    <property type="term" value="P:protein lipoylation"/>
    <property type="evidence" value="ECO:0007669"/>
    <property type="project" value="TreeGrafter"/>
</dbReference>
<evidence type="ECO:0000256" key="1">
    <source>
        <dbReference type="ARBA" id="ARBA00009249"/>
    </source>
</evidence>
<evidence type="ECO:0000256" key="4">
    <source>
        <dbReference type="PIRSR" id="PIRSR617453-50"/>
    </source>
</evidence>
<gene>
    <name evidence="7" type="ORF">SELO1098_LOCUS30845</name>
</gene>
<evidence type="ECO:0000313" key="7">
    <source>
        <dbReference type="EMBL" id="CAE0301989.1"/>
    </source>
</evidence>
<keyword evidence="5" id="KW-0496">Mitochondrion</keyword>
<dbReference type="Gene3D" id="2.40.50.100">
    <property type="match status" value="1"/>
</dbReference>
<dbReference type="NCBIfam" id="NF002270">
    <property type="entry name" value="PRK01202.1"/>
    <property type="match status" value="1"/>
</dbReference>
<feature type="modified residue" description="N6-lipoyllysine" evidence="4">
    <location>
        <position position="94"/>
    </location>
</feature>